<keyword evidence="1" id="KW-0805">Transcription regulation</keyword>
<protein>
    <submittedName>
        <fullName evidence="6">MurR/RpiR family transcriptional regulator</fullName>
    </submittedName>
</protein>
<dbReference type="GO" id="GO:0003677">
    <property type="term" value="F:DNA binding"/>
    <property type="evidence" value="ECO:0007669"/>
    <property type="project" value="UniProtKB-KW"/>
</dbReference>
<dbReference type="InterPro" id="IPR035472">
    <property type="entry name" value="RpiR-like_SIS"/>
</dbReference>
<dbReference type="SUPFAM" id="SSF53697">
    <property type="entry name" value="SIS domain"/>
    <property type="match status" value="1"/>
</dbReference>
<dbReference type="GO" id="GO:0003700">
    <property type="term" value="F:DNA-binding transcription factor activity"/>
    <property type="evidence" value="ECO:0007669"/>
    <property type="project" value="InterPro"/>
</dbReference>
<dbReference type="Pfam" id="PF01380">
    <property type="entry name" value="SIS"/>
    <property type="match status" value="1"/>
</dbReference>
<evidence type="ECO:0000259" key="4">
    <source>
        <dbReference type="PROSITE" id="PS51071"/>
    </source>
</evidence>
<proteinExistence type="predicted"/>
<dbReference type="InterPro" id="IPR047640">
    <property type="entry name" value="RpiR-like"/>
</dbReference>
<dbReference type="GO" id="GO:1901135">
    <property type="term" value="P:carbohydrate derivative metabolic process"/>
    <property type="evidence" value="ECO:0007669"/>
    <property type="project" value="InterPro"/>
</dbReference>
<dbReference type="InterPro" id="IPR046348">
    <property type="entry name" value="SIS_dom_sf"/>
</dbReference>
<dbReference type="PANTHER" id="PTHR30514:SF10">
    <property type="entry name" value="MURR_RPIR FAMILY TRANSCRIPTIONAL REGULATOR"/>
    <property type="match status" value="1"/>
</dbReference>
<dbReference type="PROSITE" id="PS51071">
    <property type="entry name" value="HTH_RPIR"/>
    <property type="match status" value="1"/>
</dbReference>
<evidence type="ECO:0000259" key="5">
    <source>
        <dbReference type="PROSITE" id="PS51464"/>
    </source>
</evidence>
<comment type="caution">
    <text evidence="6">The sequence shown here is derived from an EMBL/GenBank/DDBJ whole genome shotgun (WGS) entry which is preliminary data.</text>
</comment>
<dbReference type="RefSeq" id="WP_017368968.1">
    <property type="nucleotide sequence ID" value="NZ_CP141727.1"/>
</dbReference>
<evidence type="ECO:0000313" key="8">
    <source>
        <dbReference type="Proteomes" id="UP001153199"/>
    </source>
</evidence>
<evidence type="ECO:0000256" key="2">
    <source>
        <dbReference type="ARBA" id="ARBA00023125"/>
    </source>
</evidence>
<evidence type="ECO:0000313" key="7">
    <source>
        <dbReference type="EMBL" id="MDG6192948.1"/>
    </source>
</evidence>
<dbReference type="SUPFAM" id="SSF46689">
    <property type="entry name" value="Homeodomain-like"/>
    <property type="match status" value="1"/>
</dbReference>
<keyword evidence="2" id="KW-0238">DNA-binding</keyword>
<dbReference type="Proteomes" id="UP001153203">
    <property type="component" value="Unassembled WGS sequence"/>
</dbReference>
<evidence type="ECO:0000256" key="1">
    <source>
        <dbReference type="ARBA" id="ARBA00023015"/>
    </source>
</evidence>
<name>A0A9X4SKY0_9LACT</name>
<dbReference type="PROSITE" id="PS51464">
    <property type="entry name" value="SIS"/>
    <property type="match status" value="1"/>
</dbReference>
<dbReference type="AlphaFoldDB" id="A0A9X4SKY0"/>
<dbReference type="PANTHER" id="PTHR30514">
    <property type="entry name" value="GLUCOKINASE"/>
    <property type="match status" value="1"/>
</dbReference>
<feature type="domain" description="HTH rpiR-type" evidence="4">
    <location>
        <begin position="1"/>
        <end position="75"/>
    </location>
</feature>
<dbReference type="CDD" id="cd05013">
    <property type="entry name" value="SIS_RpiR"/>
    <property type="match status" value="1"/>
</dbReference>
<gene>
    <name evidence="7" type="ORF">NF708_02870</name>
    <name evidence="6" type="ORF">NF717_01600</name>
</gene>
<keyword evidence="8" id="KW-1185">Reference proteome</keyword>
<dbReference type="Gene3D" id="3.40.50.10490">
    <property type="entry name" value="Glucose-6-phosphate isomerase like protein, domain 1"/>
    <property type="match status" value="1"/>
</dbReference>
<dbReference type="InterPro" id="IPR001347">
    <property type="entry name" value="SIS_dom"/>
</dbReference>
<sequence>MGIFIDNYQSTQLSNTEQSILLKLDSKPELLDNNLTQLAVELHSSGTSIIRLCQKLGFSGFSEFKFETQKLLRLTGNEHEISFLEELSNFCNFLSTDITTDKVRLFAQEISRSKTIYIAGVEASKSLAAYFSHKLNQFDYAAVHVSDDTLLDLLPNILNRHSLVIYVSISGQTRRLINSAQKANHTGATVVSLTNAKSSPLGRLSKINISTNTSTASYHNYDVTPRTFQVAVIDLILSKIAQNLEKQSP</sequence>
<accession>A0A9X4SKY0</accession>
<dbReference type="InterPro" id="IPR009057">
    <property type="entry name" value="Homeodomain-like_sf"/>
</dbReference>
<keyword evidence="3" id="KW-0804">Transcription</keyword>
<feature type="domain" description="SIS" evidence="5">
    <location>
        <begin position="106"/>
        <end position="246"/>
    </location>
</feature>
<reference evidence="6" key="1">
    <citation type="submission" date="2022-06" db="EMBL/GenBank/DDBJ databases">
        <title>Lactococcus from bovine mastitis in China.</title>
        <authorList>
            <person name="Lin Y."/>
            <person name="Han B."/>
        </authorList>
    </citation>
    <scope>NUCLEOTIDE SEQUENCE</scope>
    <source>
        <strain evidence="7">Hebei-B-39</strain>
        <strain evidence="6">Ningxia-I-26</strain>
    </source>
</reference>
<evidence type="ECO:0000256" key="3">
    <source>
        <dbReference type="ARBA" id="ARBA00023163"/>
    </source>
</evidence>
<organism evidence="6 8">
    <name type="scientific">Lactococcus formosensis</name>
    <dbReference type="NCBI Taxonomy" id="1281486"/>
    <lineage>
        <taxon>Bacteria</taxon>
        <taxon>Bacillati</taxon>
        <taxon>Bacillota</taxon>
        <taxon>Bacilli</taxon>
        <taxon>Lactobacillales</taxon>
        <taxon>Streptococcaceae</taxon>
        <taxon>Lactococcus</taxon>
    </lineage>
</organism>
<dbReference type="EMBL" id="JAMWFV010000001">
    <property type="protein sequence ID" value="MDG6144356.1"/>
    <property type="molecule type" value="Genomic_DNA"/>
</dbReference>
<dbReference type="InterPro" id="IPR000281">
    <property type="entry name" value="HTH_RpiR"/>
</dbReference>
<evidence type="ECO:0000313" key="6">
    <source>
        <dbReference type="EMBL" id="MDG6144356.1"/>
    </source>
</evidence>
<dbReference type="Pfam" id="PF01418">
    <property type="entry name" value="HTH_6"/>
    <property type="match status" value="1"/>
</dbReference>
<dbReference type="Proteomes" id="UP001153199">
    <property type="component" value="Unassembled WGS sequence"/>
</dbReference>
<dbReference type="GO" id="GO:0097367">
    <property type="term" value="F:carbohydrate derivative binding"/>
    <property type="evidence" value="ECO:0007669"/>
    <property type="project" value="InterPro"/>
</dbReference>
<dbReference type="EMBL" id="JAMWGI010000001">
    <property type="protein sequence ID" value="MDG6192948.1"/>
    <property type="molecule type" value="Genomic_DNA"/>
</dbReference>
<dbReference type="InterPro" id="IPR036388">
    <property type="entry name" value="WH-like_DNA-bd_sf"/>
</dbReference>
<dbReference type="Gene3D" id="1.10.10.10">
    <property type="entry name" value="Winged helix-like DNA-binding domain superfamily/Winged helix DNA-binding domain"/>
    <property type="match status" value="1"/>
</dbReference>